<dbReference type="KEGG" id="paj:PAJ_p0239"/>
<dbReference type="Proteomes" id="UP000006690">
    <property type="component" value="Plasmid pEA320"/>
</dbReference>
<dbReference type="InterPro" id="IPR027476">
    <property type="entry name" value="DppA_N"/>
</dbReference>
<dbReference type="Gene3D" id="3.30.1360.130">
    <property type="entry name" value="Dipeptide transport protein"/>
    <property type="match status" value="1"/>
</dbReference>
<dbReference type="Gene3D" id="3.40.50.10780">
    <property type="entry name" value="Dipeptide transport protein"/>
    <property type="match status" value="1"/>
</dbReference>
<dbReference type="RefSeq" id="WP_013027880.1">
    <property type="nucleotide sequence ID" value="NC_017533.1"/>
</dbReference>
<evidence type="ECO:0000313" key="4">
    <source>
        <dbReference type="Proteomes" id="UP000006690"/>
    </source>
</evidence>
<protein>
    <submittedName>
        <fullName evidence="3">D-aminopeptidase</fullName>
    </submittedName>
</protein>
<evidence type="ECO:0000256" key="2">
    <source>
        <dbReference type="PIRSR" id="PIRSR015853-2"/>
    </source>
</evidence>
<proteinExistence type="predicted"/>
<dbReference type="CDD" id="cd08663">
    <property type="entry name" value="DAP_dppA_1"/>
    <property type="match status" value="1"/>
</dbReference>
<geneLocation type="plasmid" evidence="3 4">
    <name>pEA320</name>
</geneLocation>
<accession>A0A0H3L463</accession>
<dbReference type="eggNOG" id="COG2362">
    <property type="taxonomic scope" value="Bacteria"/>
</dbReference>
<organism evidence="3 4">
    <name type="scientific">Pantoea ananatis (strain AJ13355)</name>
    <dbReference type="NCBI Taxonomy" id="932677"/>
    <lineage>
        <taxon>Bacteria</taxon>
        <taxon>Pseudomonadati</taxon>
        <taxon>Pseudomonadota</taxon>
        <taxon>Gammaproteobacteria</taxon>
        <taxon>Enterobacterales</taxon>
        <taxon>Erwiniaceae</taxon>
        <taxon>Pantoea</taxon>
    </lineage>
</organism>
<feature type="binding site" evidence="2">
    <location>
        <position position="8"/>
    </location>
    <ligand>
        <name>Zn(2+)</name>
        <dbReference type="ChEBI" id="CHEBI:29105"/>
        <label>2</label>
    </ligand>
</feature>
<name>A0A0H3L463_PANAA</name>
<dbReference type="InterPro" id="IPR007035">
    <property type="entry name" value="Peptidase_M55"/>
</dbReference>
<dbReference type="AlphaFoldDB" id="A0A0H3L463"/>
<dbReference type="InterPro" id="IPR036177">
    <property type="entry name" value="Peptidase_M55_sf"/>
</dbReference>
<sequence>MKIFISADIEGIAGVMRPEHCTPGNPEYQMARGLMEQEVNAAIEGAFAGGATEVVVADSHAQMTNLRAENIDPRARLVQGKPRGLSMVEGIEQQTFDGLFLVGYHSAAGEPGVLAHTINGRAFWRIHINGLVMGETDIYAAAAAEQGTPLLLVTGDDQLQSWIAEYYPTVDYVCVKRAISHTCAESISPKAAQRAICAAASAALQHSHQASTTRLAAPYRMQLQASKPVLADLFSLIPGVTRIDAVTVEYQAERMGTLIGLLSAFSYLASTQSS</sequence>
<keyword evidence="2" id="KW-0862">Zinc</keyword>
<evidence type="ECO:0000313" key="3">
    <source>
        <dbReference type="EMBL" id="BAK14106.1"/>
    </source>
</evidence>
<feature type="active site" description="Nucleophile" evidence="1">
    <location>
        <position position="116"/>
    </location>
</feature>
<dbReference type="SUPFAM" id="SSF63992">
    <property type="entry name" value="Dipeptide transport protein"/>
    <property type="match status" value="1"/>
</dbReference>
<gene>
    <name evidence="3" type="primary">dppA</name>
    <name evidence="3" type="ORF">PAJ_p0239</name>
</gene>
<keyword evidence="3" id="KW-0614">Plasmid</keyword>
<dbReference type="GeneID" id="57270393"/>
<dbReference type="HOGENOM" id="CLU_086038_1_1_6"/>
<reference evidence="4" key="1">
    <citation type="journal article" date="2012" name="Appl. Microbiol. Biotechnol.">
        <title>The complete genome sequence of Pantoea ananatis AJ13355, an organism with great biotechnological potential.</title>
        <authorList>
            <person name="Hara Y."/>
            <person name="Kadotani N."/>
            <person name="Izui H."/>
            <person name="Katashkina J.I."/>
            <person name="Kuvaeva T.M."/>
            <person name="Andreeva I.G."/>
            <person name="Golubeva L.I."/>
            <person name="Malko D.B."/>
            <person name="Makeev V.J."/>
            <person name="Mashko S.V."/>
            <person name="Kozlov Y.I."/>
        </authorList>
    </citation>
    <scope>NUCLEOTIDE SEQUENCE [LARGE SCALE GENOMIC DNA]</scope>
    <source>
        <strain evidence="4">AJ13355</strain>
        <plasmid evidence="4">Plasmid pEA320</plasmid>
    </source>
</reference>
<feature type="binding site" evidence="2">
    <location>
        <position position="135"/>
    </location>
    <ligand>
        <name>Zn(2+)</name>
        <dbReference type="ChEBI" id="CHEBI:29105"/>
        <label>2</label>
    </ligand>
</feature>
<keyword evidence="2" id="KW-0479">Metal-binding</keyword>
<feature type="binding site" evidence="2">
    <location>
        <position position="60"/>
    </location>
    <ligand>
        <name>Zn(2+)</name>
        <dbReference type="ChEBI" id="CHEBI:29105"/>
        <label>2</label>
    </ligand>
</feature>
<feature type="binding site" evidence="2">
    <location>
        <position position="10"/>
    </location>
    <ligand>
        <name>Zn(2+)</name>
        <dbReference type="ChEBI" id="CHEBI:29105"/>
        <label>1</label>
    </ligand>
</feature>
<feature type="binding site" evidence="2">
    <location>
        <position position="105"/>
    </location>
    <ligand>
        <name>Zn(2+)</name>
        <dbReference type="ChEBI" id="CHEBI:29105"/>
        <label>2</label>
    </ligand>
</feature>
<dbReference type="EMBL" id="AP012033">
    <property type="protein sequence ID" value="BAK14106.1"/>
    <property type="molecule type" value="Genomic_DNA"/>
</dbReference>
<dbReference type="OrthoDB" id="9785420at2"/>
<dbReference type="PATRIC" id="fig|932677.3.peg.4643"/>
<dbReference type="GO" id="GO:0046872">
    <property type="term" value="F:metal ion binding"/>
    <property type="evidence" value="ECO:0007669"/>
    <property type="project" value="UniProtKB-KW"/>
</dbReference>
<dbReference type="PIRSF" id="PIRSF015853">
    <property type="entry name" value="Pep_DppA"/>
    <property type="match status" value="1"/>
</dbReference>
<feature type="binding site" evidence="2">
    <location>
        <position position="8"/>
    </location>
    <ligand>
        <name>Zn(2+)</name>
        <dbReference type="ChEBI" id="CHEBI:29105"/>
        <label>1</label>
    </ligand>
</feature>
<evidence type="ECO:0000256" key="1">
    <source>
        <dbReference type="PIRSR" id="PIRSR015853-1"/>
    </source>
</evidence>
<dbReference type="Pfam" id="PF04951">
    <property type="entry name" value="Peptidase_M55"/>
    <property type="match status" value="1"/>
</dbReference>